<feature type="compositionally biased region" description="Basic and acidic residues" evidence="1">
    <location>
        <begin position="82"/>
        <end position="97"/>
    </location>
</feature>
<reference evidence="2 3" key="1">
    <citation type="journal article" date="2023" name="Plants (Basel)">
        <title>Bridging the Gap: Combining Genomics and Transcriptomics Approaches to Understand Stylosanthes scabra, an Orphan Legume from the Brazilian Caatinga.</title>
        <authorList>
            <person name="Ferreira-Neto J.R.C."/>
            <person name="da Silva M.D."/>
            <person name="Binneck E."/>
            <person name="de Melo N.F."/>
            <person name="da Silva R.H."/>
            <person name="de Melo A.L.T.M."/>
            <person name="Pandolfi V."/>
            <person name="Bustamante F.O."/>
            <person name="Brasileiro-Vidal A.C."/>
            <person name="Benko-Iseppon A.M."/>
        </authorList>
    </citation>
    <scope>NUCLEOTIDE SEQUENCE [LARGE SCALE GENOMIC DNA]</scope>
    <source>
        <tissue evidence="2">Leaves</tissue>
    </source>
</reference>
<evidence type="ECO:0000313" key="2">
    <source>
        <dbReference type="EMBL" id="MED6192968.1"/>
    </source>
</evidence>
<feature type="compositionally biased region" description="Basic and acidic residues" evidence="1">
    <location>
        <begin position="1"/>
        <end position="19"/>
    </location>
</feature>
<keyword evidence="3" id="KW-1185">Reference proteome</keyword>
<sequence length="105" mass="11699">MHDSREEKLTQDVNGKNHGDVNVNQEGIQIPPVTLHEDVRENHASLNDDNEEGWTPVENKKANKKLANVPSSRQGDYVLSKSSEDVPAKIKNNGKEVVEEETQVA</sequence>
<evidence type="ECO:0000313" key="3">
    <source>
        <dbReference type="Proteomes" id="UP001341840"/>
    </source>
</evidence>
<evidence type="ECO:0000256" key="1">
    <source>
        <dbReference type="SAM" id="MobiDB-lite"/>
    </source>
</evidence>
<comment type="caution">
    <text evidence="2">The sequence shown here is derived from an EMBL/GenBank/DDBJ whole genome shotgun (WGS) entry which is preliminary data.</text>
</comment>
<gene>
    <name evidence="2" type="ORF">PIB30_014751</name>
</gene>
<organism evidence="2 3">
    <name type="scientific">Stylosanthes scabra</name>
    <dbReference type="NCBI Taxonomy" id="79078"/>
    <lineage>
        <taxon>Eukaryota</taxon>
        <taxon>Viridiplantae</taxon>
        <taxon>Streptophyta</taxon>
        <taxon>Embryophyta</taxon>
        <taxon>Tracheophyta</taxon>
        <taxon>Spermatophyta</taxon>
        <taxon>Magnoliopsida</taxon>
        <taxon>eudicotyledons</taxon>
        <taxon>Gunneridae</taxon>
        <taxon>Pentapetalae</taxon>
        <taxon>rosids</taxon>
        <taxon>fabids</taxon>
        <taxon>Fabales</taxon>
        <taxon>Fabaceae</taxon>
        <taxon>Papilionoideae</taxon>
        <taxon>50 kb inversion clade</taxon>
        <taxon>dalbergioids sensu lato</taxon>
        <taxon>Dalbergieae</taxon>
        <taxon>Pterocarpus clade</taxon>
        <taxon>Stylosanthes</taxon>
    </lineage>
</organism>
<name>A0ABU6X8P5_9FABA</name>
<dbReference type="Proteomes" id="UP001341840">
    <property type="component" value="Unassembled WGS sequence"/>
</dbReference>
<accession>A0ABU6X8P5</accession>
<proteinExistence type="predicted"/>
<feature type="region of interest" description="Disordered" evidence="1">
    <location>
        <begin position="1"/>
        <end position="105"/>
    </location>
</feature>
<dbReference type="EMBL" id="JASCZI010211488">
    <property type="protein sequence ID" value="MED6192968.1"/>
    <property type="molecule type" value="Genomic_DNA"/>
</dbReference>
<protein>
    <submittedName>
        <fullName evidence="2">Uncharacterized protein</fullName>
    </submittedName>
</protein>